<evidence type="ECO:0000313" key="4">
    <source>
        <dbReference type="Proteomes" id="UP000241595"/>
    </source>
</evidence>
<dbReference type="Pfam" id="PF00990">
    <property type="entry name" value="GGDEF"/>
    <property type="match status" value="1"/>
</dbReference>
<dbReference type="PANTHER" id="PTHR45138">
    <property type="entry name" value="REGULATORY COMPONENTS OF SENSORY TRANSDUCTION SYSTEM"/>
    <property type="match status" value="1"/>
</dbReference>
<organism evidence="3 4">
    <name type="scientific">Mycobacterium terramassiliense</name>
    <dbReference type="NCBI Taxonomy" id="1841859"/>
    <lineage>
        <taxon>Bacteria</taxon>
        <taxon>Bacillati</taxon>
        <taxon>Actinomycetota</taxon>
        <taxon>Actinomycetes</taxon>
        <taxon>Mycobacteriales</taxon>
        <taxon>Mycobacteriaceae</taxon>
        <taxon>Mycobacterium</taxon>
    </lineage>
</organism>
<dbReference type="InterPro" id="IPR029787">
    <property type="entry name" value="Nucleotide_cyclase"/>
</dbReference>
<feature type="transmembrane region" description="Helical" evidence="1">
    <location>
        <begin position="165"/>
        <end position="185"/>
    </location>
</feature>
<dbReference type="GO" id="GO:1902201">
    <property type="term" value="P:negative regulation of bacterial-type flagellum-dependent cell motility"/>
    <property type="evidence" value="ECO:0007669"/>
    <property type="project" value="TreeGrafter"/>
</dbReference>
<keyword evidence="4" id="KW-1185">Reference proteome</keyword>
<evidence type="ECO:0000313" key="3">
    <source>
        <dbReference type="EMBL" id="SPM26705.1"/>
    </source>
</evidence>
<dbReference type="InterPro" id="IPR050469">
    <property type="entry name" value="Diguanylate_Cyclase"/>
</dbReference>
<dbReference type="Proteomes" id="UP000241595">
    <property type="component" value="Unassembled WGS sequence"/>
</dbReference>
<dbReference type="Gene3D" id="3.30.70.270">
    <property type="match status" value="1"/>
</dbReference>
<proteinExistence type="predicted"/>
<dbReference type="GO" id="GO:0005886">
    <property type="term" value="C:plasma membrane"/>
    <property type="evidence" value="ECO:0007669"/>
    <property type="project" value="TreeGrafter"/>
</dbReference>
<feature type="transmembrane region" description="Helical" evidence="1">
    <location>
        <begin position="40"/>
        <end position="59"/>
    </location>
</feature>
<dbReference type="InterPro" id="IPR043128">
    <property type="entry name" value="Rev_trsase/Diguanyl_cyclase"/>
</dbReference>
<name>A0A2U3N5C0_9MYCO</name>
<dbReference type="GO" id="GO:0052621">
    <property type="term" value="F:diguanylate cyclase activity"/>
    <property type="evidence" value="ECO:0007669"/>
    <property type="project" value="TreeGrafter"/>
</dbReference>
<dbReference type="PROSITE" id="PS50887">
    <property type="entry name" value="GGDEF"/>
    <property type="match status" value="1"/>
</dbReference>
<feature type="transmembrane region" description="Helical" evidence="1">
    <location>
        <begin position="141"/>
        <end position="159"/>
    </location>
</feature>
<keyword evidence="1" id="KW-0472">Membrane</keyword>
<dbReference type="PANTHER" id="PTHR45138:SF9">
    <property type="entry name" value="DIGUANYLATE CYCLASE DGCM-RELATED"/>
    <property type="match status" value="1"/>
</dbReference>
<dbReference type="NCBIfam" id="TIGR00254">
    <property type="entry name" value="GGDEF"/>
    <property type="match status" value="1"/>
</dbReference>
<evidence type="ECO:0000259" key="2">
    <source>
        <dbReference type="PROSITE" id="PS50887"/>
    </source>
</evidence>
<dbReference type="InterPro" id="IPR000160">
    <property type="entry name" value="GGDEF_dom"/>
</dbReference>
<feature type="transmembrane region" description="Helical" evidence="1">
    <location>
        <begin position="101"/>
        <end position="129"/>
    </location>
</feature>
<dbReference type="AlphaFoldDB" id="A0A2U3N5C0"/>
<reference evidence="3 4" key="1">
    <citation type="submission" date="2017-01" db="EMBL/GenBank/DDBJ databases">
        <authorList>
            <consortium name="Urmite Genomes"/>
        </authorList>
    </citation>
    <scope>NUCLEOTIDE SEQUENCE [LARGE SCALE GENOMIC DNA]</scope>
    <source>
        <strain evidence="3 4">AB308</strain>
    </source>
</reference>
<dbReference type="GO" id="GO:0043709">
    <property type="term" value="P:cell adhesion involved in single-species biofilm formation"/>
    <property type="evidence" value="ECO:0007669"/>
    <property type="project" value="TreeGrafter"/>
</dbReference>
<dbReference type="CDD" id="cd01949">
    <property type="entry name" value="GGDEF"/>
    <property type="match status" value="1"/>
</dbReference>
<evidence type="ECO:0000256" key="1">
    <source>
        <dbReference type="SAM" id="Phobius"/>
    </source>
</evidence>
<accession>A0A2U3N5C0</accession>
<feature type="transmembrane region" description="Helical" evidence="1">
    <location>
        <begin position="71"/>
        <end position="89"/>
    </location>
</feature>
<keyword evidence="1" id="KW-1133">Transmembrane helix</keyword>
<protein>
    <recommendedName>
        <fullName evidence="2">GGDEF domain-containing protein</fullName>
    </recommendedName>
</protein>
<dbReference type="SUPFAM" id="SSF55073">
    <property type="entry name" value="Nucleotide cyclase"/>
    <property type="match status" value="1"/>
</dbReference>
<dbReference type="SMART" id="SM00267">
    <property type="entry name" value="GGDEF"/>
    <property type="match status" value="1"/>
</dbReference>
<dbReference type="STRING" id="1841859.GCA_900157385_00174"/>
<keyword evidence="1" id="KW-0812">Transmembrane</keyword>
<sequence>MGLRLAGPFGRRVARRPQLRLRADSGSGFYAAHQVRLLRIYLGTTTFLYTYGVVFTTVFPIRHGLAKGNPVGGIVAIALGVAALVWLAVRPDKTAPATAVAIVATPIVMAFHVAISAELACLIAPMFLAMYLRAFYSPRRGVLLVGVLTLASVAALAVSHTARLYIDYLIFVVAIVGAAESFGLVTRSLVAAACTDPLTGLLNRAGWEIATADLLARARSSAATVTVIALDIDNFKRINDTDGHVAGDEHLISRASVWRKVAPANAVLARLGGDEFAVCIAERAGRTPTAAERFVAGVRLHTPGTSVGAASAPGESADVAALFAEADDDLYAAKQKRSPEPWDPDLRHAL</sequence>
<gene>
    <name evidence="3" type="ORF">MTAB308_180</name>
</gene>
<dbReference type="EMBL" id="FTRV01000008">
    <property type="protein sequence ID" value="SPM26705.1"/>
    <property type="molecule type" value="Genomic_DNA"/>
</dbReference>
<feature type="domain" description="GGDEF" evidence="2">
    <location>
        <begin position="223"/>
        <end position="350"/>
    </location>
</feature>